<accession>A0ABS9XF34</accession>
<name>A0ABS9XF34_9ACTN</name>
<evidence type="ECO:0000313" key="4">
    <source>
        <dbReference type="Proteomes" id="UP001165270"/>
    </source>
</evidence>
<evidence type="ECO:0000256" key="1">
    <source>
        <dbReference type="SAM" id="MobiDB-lite"/>
    </source>
</evidence>
<feature type="chain" id="PRO_5045445599" description="Lipoprotein" evidence="2">
    <location>
        <begin position="24"/>
        <end position="265"/>
    </location>
</feature>
<proteinExistence type="predicted"/>
<dbReference type="PROSITE" id="PS51257">
    <property type="entry name" value="PROKAR_LIPOPROTEIN"/>
    <property type="match status" value="1"/>
</dbReference>
<keyword evidence="4" id="KW-1185">Reference proteome</keyword>
<dbReference type="RefSeq" id="WP_242709653.1">
    <property type="nucleotide sequence ID" value="NZ_JALDAX010000004.1"/>
</dbReference>
<evidence type="ECO:0000256" key="2">
    <source>
        <dbReference type="SAM" id="SignalP"/>
    </source>
</evidence>
<evidence type="ECO:0000313" key="3">
    <source>
        <dbReference type="EMBL" id="MCI3240707.1"/>
    </source>
</evidence>
<feature type="compositionally biased region" description="Low complexity" evidence="1">
    <location>
        <begin position="27"/>
        <end position="47"/>
    </location>
</feature>
<gene>
    <name evidence="3" type="ORF">MQN93_13355</name>
</gene>
<reference evidence="3" key="1">
    <citation type="submission" date="2022-03" db="EMBL/GenBank/DDBJ databases">
        <title>Streptomyces 7R015 and 7R016 isolated from Barleria lupulina in Thailand.</title>
        <authorList>
            <person name="Kanchanasin P."/>
            <person name="Phongsopitanun W."/>
            <person name="Tanasupawat S."/>
        </authorList>
    </citation>
    <scope>NUCLEOTIDE SEQUENCE</scope>
    <source>
        <strain evidence="3">7R016</strain>
    </source>
</reference>
<keyword evidence="2" id="KW-0732">Signal</keyword>
<organism evidence="3 4">
    <name type="scientific">Streptomyces spinosisporus</name>
    <dbReference type="NCBI Taxonomy" id="2927582"/>
    <lineage>
        <taxon>Bacteria</taxon>
        <taxon>Bacillati</taxon>
        <taxon>Actinomycetota</taxon>
        <taxon>Actinomycetes</taxon>
        <taxon>Kitasatosporales</taxon>
        <taxon>Streptomycetaceae</taxon>
        <taxon>Streptomyces</taxon>
    </lineage>
</organism>
<dbReference type="Proteomes" id="UP001165270">
    <property type="component" value="Unassembled WGS sequence"/>
</dbReference>
<evidence type="ECO:0008006" key="5">
    <source>
        <dbReference type="Google" id="ProtNLM"/>
    </source>
</evidence>
<sequence length="265" mass="26957">MNRHVRKATLVTAAITAGLLMTACQNGSSNSSSHGSSSSDGSKGAGSSRHESASKTSGTSGNTGSKGTSAQNASSTRKGVDGTFTGGTVSYLAPGKYVVHTSRTGDQAFFVADDTEVYGAGKVCGSPRSEARPRCTLDQLETALKKAAVTADVTLKDGVATVVRERHDVDGGTGSGTQGVNGTWLGNVSYLAPGKYTVSDMKGVEQAFYVSDDTAVRGAGTICGSPMSESMYTCTLDQLEAAAKKGVSAKVVIADGVATSVTEDR</sequence>
<protein>
    <recommendedName>
        <fullName evidence="5">Lipoprotein</fullName>
    </recommendedName>
</protein>
<dbReference type="EMBL" id="JALDAX010000004">
    <property type="protein sequence ID" value="MCI3240707.1"/>
    <property type="molecule type" value="Genomic_DNA"/>
</dbReference>
<comment type="caution">
    <text evidence="3">The sequence shown here is derived from an EMBL/GenBank/DDBJ whole genome shotgun (WGS) entry which is preliminary data.</text>
</comment>
<feature type="compositionally biased region" description="Low complexity" evidence="1">
    <location>
        <begin position="54"/>
        <end position="70"/>
    </location>
</feature>
<feature type="region of interest" description="Disordered" evidence="1">
    <location>
        <begin position="25"/>
        <end position="85"/>
    </location>
</feature>
<feature type="signal peptide" evidence="2">
    <location>
        <begin position="1"/>
        <end position="23"/>
    </location>
</feature>